<dbReference type="PATRIC" id="fig|1365257.3.peg.619"/>
<name>A0A167NYX8_9GAMM</name>
<dbReference type="EMBL" id="AUXX01000005">
    <property type="protein sequence ID" value="KZN69176.1"/>
    <property type="molecule type" value="Genomic_DNA"/>
</dbReference>
<evidence type="ECO:0000313" key="1">
    <source>
        <dbReference type="EMBL" id="KZN69176.1"/>
    </source>
</evidence>
<comment type="caution">
    <text evidence="1">The sequence shown here is derived from an EMBL/GenBank/DDBJ whole genome shotgun (WGS) entry which is preliminary data.</text>
</comment>
<evidence type="ECO:0008006" key="3">
    <source>
        <dbReference type="Google" id="ProtNLM"/>
    </source>
</evidence>
<sequence>MLNFIQNKLKITNIGTKESFEDKPLIAVKTMGSGEKRIVAIGAKASTLESHDTIVANPFSHPRTLLKDFYVGEKVLQHTFSTLYKNRFPRFKAKSIVHPMEKLEVGLTMIEARAFRELAVGAGSFSAKIYVGDPLSITQLDFDNVKSLDD</sequence>
<dbReference type="AlphaFoldDB" id="A0A167NYX8"/>
<accession>A0A167NYX8</accession>
<proteinExistence type="predicted"/>
<protein>
    <recommendedName>
        <fullName evidence="3">Rod shape-determining protein MreB</fullName>
    </recommendedName>
</protein>
<organism evidence="1 2">
    <name type="scientific">Pseudoalteromonas luteoviolacea S4060-1</name>
    <dbReference type="NCBI Taxonomy" id="1365257"/>
    <lineage>
        <taxon>Bacteria</taxon>
        <taxon>Pseudomonadati</taxon>
        <taxon>Pseudomonadota</taxon>
        <taxon>Gammaproteobacteria</taxon>
        <taxon>Alteromonadales</taxon>
        <taxon>Pseudoalteromonadaceae</taxon>
        <taxon>Pseudoalteromonas</taxon>
    </lineage>
</organism>
<dbReference type="RefSeq" id="WP_063379940.1">
    <property type="nucleotide sequence ID" value="NZ_AUXX01000005.1"/>
</dbReference>
<gene>
    <name evidence="1" type="ORF">N478_11125</name>
</gene>
<evidence type="ECO:0000313" key="2">
    <source>
        <dbReference type="Proteomes" id="UP000076661"/>
    </source>
</evidence>
<dbReference type="Proteomes" id="UP000076661">
    <property type="component" value="Unassembled WGS sequence"/>
</dbReference>
<reference evidence="1 2" key="1">
    <citation type="submission" date="2013-07" db="EMBL/GenBank/DDBJ databases">
        <title>Comparative Genomic and Metabolomic Analysis of Twelve Strains of Pseudoalteromonas luteoviolacea.</title>
        <authorList>
            <person name="Vynne N.G."/>
            <person name="Mansson M."/>
            <person name="Gram L."/>
        </authorList>
    </citation>
    <scope>NUCLEOTIDE SEQUENCE [LARGE SCALE GENOMIC DNA]</scope>
    <source>
        <strain evidence="1 2">S4060-1</strain>
    </source>
</reference>